<organism evidence="4 5">
    <name type="scientific">Streptococcus zalophi</name>
    <dbReference type="NCBI Taxonomy" id="640031"/>
    <lineage>
        <taxon>Bacteria</taxon>
        <taxon>Bacillati</taxon>
        <taxon>Bacillota</taxon>
        <taxon>Bacilli</taxon>
        <taxon>Lactobacillales</taxon>
        <taxon>Streptococcaceae</taxon>
        <taxon>Streptococcus</taxon>
    </lineage>
</organism>
<evidence type="ECO:0000256" key="1">
    <source>
        <dbReference type="ARBA" id="ARBA00022531"/>
    </source>
</evidence>
<keyword evidence="1" id="KW-0602">Photosynthesis</keyword>
<comment type="caution">
    <text evidence="4">The sequence shown here is derived from an EMBL/GenBank/DDBJ whole genome shotgun (WGS) entry which is preliminary data.</text>
</comment>
<dbReference type="InterPro" id="IPR044256">
    <property type="entry name" value="HCF244-like"/>
</dbReference>
<accession>A0A934PAV3</accession>
<keyword evidence="2" id="KW-0604">Photosystem II</keyword>
<dbReference type="PANTHER" id="PTHR47128:SF2">
    <property type="entry name" value="PROTEIN HIGH CHLOROPHYLL FLUORESCENCE PHENOTYPE 244, CHLOROPLASTIC"/>
    <property type="match status" value="1"/>
</dbReference>
<evidence type="ECO:0000313" key="4">
    <source>
        <dbReference type="EMBL" id="MBJ8350259.1"/>
    </source>
</evidence>
<dbReference type="GO" id="GO:0015979">
    <property type="term" value="P:photosynthesis"/>
    <property type="evidence" value="ECO:0007669"/>
    <property type="project" value="UniProtKB-KW"/>
</dbReference>
<dbReference type="AlphaFoldDB" id="A0A934PAV3"/>
<dbReference type="Gene3D" id="3.40.50.720">
    <property type="entry name" value="NAD(P)-binding Rossmann-like Domain"/>
    <property type="match status" value="1"/>
</dbReference>
<dbReference type="CDD" id="cd05243">
    <property type="entry name" value="SDR_a5"/>
    <property type="match status" value="1"/>
</dbReference>
<evidence type="ECO:0000313" key="5">
    <source>
        <dbReference type="Proteomes" id="UP000644875"/>
    </source>
</evidence>
<sequence>MMTNEKVLLAGATGYLGRFVMQELIKRGYPTKIIVRNKNKVNLIAETLEIVEAQVTSPEDLKGICEDVDIVISTVGITRQKDGLTYMDVDYQANANLINDAKKSGVKKFIYVSVFKGEQLRHLKICEAKEKLGDYLKASGLDYTIIRANGFFSDMAEFLNMAKNGTVYLFGDGTLKLNPIHGKDLAIVVVDSIVNDEKELAIGGPELLSQNEMAVLALKAYHKKIRIVHLPDFLRRFTLSAIRTFTGQKIYGPLEFIMTTMAMDMSAPKFGTEKLEDFFNQEVKNRKNER</sequence>
<protein>
    <submittedName>
        <fullName evidence="4">SDR family oxidoreductase</fullName>
    </submittedName>
</protein>
<proteinExistence type="predicted"/>
<evidence type="ECO:0000259" key="3">
    <source>
        <dbReference type="Pfam" id="PF13460"/>
    </source>
</evidence>
<name>A0A934PAV3_9STRE</name>
<dbReference type="Proteomes" id="UP000644875">
    <property type="component" value="Unassembled WGS sequence"/>
</dbReference>
<gene>
    <name evidence="4" type="ORF">JHK64_06390</name>
</gene>
<dbReference type="EMBL" id="JAENBP010000008">
    <property type="protein sequence ID" value="MBJ8350259.1"/>
    <property type="molecule type" value="Genomic_DNA"/>
</dbReference>
<feature type="domain" description="NAD(P)-binding" evidence="3">
    <location>
        <begin position="11"/>
        <end position="193"/>
    </location>
</feature>
<reference evidence="4 5" key="1">
    <citation type="journal article" date="2021" name="Int. J. Syst. Evol. Microbiol.">
        <title>Streptococcus vicugnae sp. nov., isolated from faeces of alpacas (Vicugna pacos) and cattle (Bos taurus), Streptococcus zalophi sp. nov., and Streptococcus pacificus sp. nov., isolated from respiratory tract of California sea lions (Zalophus californianus).</title>
        <authorList>
            <person name="Volokhov D.V."/>
            <person name="Zagorodnyaya T.A."/>
            <person name="Shen Z."/>
            <person name="Blom J."/>
            <person name="Furtak V.A."/>
            <person name="Eisenberg T."/>
            <person name="Fan P."/>
            <person name="Jeong K.C."/>
            <person name="Gao Y."/>
            <person name="Zhang S."/>
            <person name="Amselle M."/>
        </authorList>
    </citation>
    <scope>NUCLEOTIDE SEQUENCE [LARGE SCALE GENOMIC DNA]</scope>
    <source>
        <strain evidence="5">CSL7508-lung</strain>
    </source>
</reference>
<dbReference type="RefSeq" id="WP_199568173.1">
    <property type="nucleotide sequence ID" value="NZ_JAENBP010000008.1"/>
</dbReference>
<dbReference type="Pfam" id="PF13460">
    <property type="entry name" value="NAD_binding_10"/>
    <property type="match status" value="1"/>
</dbReference>
<dbReference type="PANTHER" id="PTHR47128">
    <property type="match status" value="1"/>
</dbReference>
<dbReference type="GO" id="GO:0009523">
    <property type="term" value="C:photosystem II"/>
    <property type="evidence" value="ECO:0007669"/>
    <property type="project" value="UniProtKB-KW"/>
</dbReference>
<dbReference type="InterPro" id="IPR036291">
    <property type="entry name" value="NAD(P)-bd_dom_sf"/>
</dbReference>
<evidence type="ECO:0000256" key="2">
    <source>
        <dbReference type="ARBA" id="ARBA00023276"/>
    </source>
</evidence>
<dbReference type="SUPFAM" id="SSF51735">
    <property type="entry name" value="NAD(P)-binding Rossmann-fold domains"/>
    <property type="match status" value="1"/>
</dbReference>
<keyword evidence="5" id="KW-1185">Reference proteome</keyword>
<dbReference type="InterPro" id="IPR016040">
    <property type="entry name" value="NAD(P)-bd_dom"/>
</dbReference>